<sequence length="214" mass="24630">MTSTDSTPKSDTPFSFPSFWHLRDTVKDFLKSHEEVFDVVLYGSTVLGKEKPNDIDLMILTKRKLPPLKLRELILQLKGILSTAIPREKLDVRAMSPEELFDPNNLASLGVLVEGYSLRHGKNLAELMNGKAYTIFRFTLEGLPRKDRVRFQYALKGRDMRSGLLKELNGEQWGAWVVAVPIQYTYRFREFLGLWGVKYEAFTVLKGADLFYTF</sequence>
<keyword evidence="3" id="KW-1185">Reference proteome</keyword>
<dbReference type="Gene3D" id="3.30.460.10">
    <property type="entry name" value="Beta Polymerase, domain 2"/>
    <property type="match status" value="1"/>
</dbReference>
<evidence type="ECO:0000259" key="1">
    <source>
        <dbReference type="Pfam" id="PF18765"/>
    </source>
</evidence>
<gene>
    <name evidence="2" type="ORF">APY94_00245</name>
</gene>
<evidence type="ECO:0000313" key="2">
    <source>
        <dbReference type="EMBL" id="KUH34839.1"/>
    </source>
</evidence>
<protein>
    <submittedName>
        <fullName evidence="2">Nucleotidyltransferase</fullName>
    </submittedName>
</protein>
<dbReference type="Proteomes" id="UP000053462">
    <property type="component" value="Unassembled WGS sequence"/>
</dbReference>
<comment type="caution">
    <text evidence="2">The sequence shown here is derived from an EMBL/GenBank/DDBJ whole genome shotgun (WGS) entry which is preliminary data.</text>
</comment>
<dbReference type="InterPro" id="IPR041633">
    <property type="entry name" value="Polbeta"/>
</dbReference>
<dbReference type="Pfam" id="PF18765">
    <property type="entry name" value="Polbeta"/>
    <property type="match status" value="1"/>
</dbReference>
<dbReference type="AlphaFoldDB" id="A0A117ITY4"/>
<dbReference type="GO" id="GO:0016740">
    <property type="term" value="F:transferase activity"/>
    <property type="evidence" value="ECO:0007669"/>
    <property type="project" value="UniProtKB-KW"/>
</dbReference>
<dbReference type="SUPFAM" id="SSF81301">
    <property type="entry name" value="Nucleotidyltransferase"/>
    <property type="match status" value="1"/>
</dbReference>
<reference evidence="2 3" key="1">
    <citation type="submission" date="2015-10" db="EMBL/GenBank/DDBJ databases">
        <title>Draft genome sequence of Thermococcus celericrescens strain DSM 17994.</title>
        <authorList>
            <person name="Hong S.-J."/>
            <person name="Park C.-E."/>
            <person name="Shin J.-H."/>
        </authorList>
    </citation>
    <scope>NUCLEOTIDE SEQUENCE [LARGE SCALE GENOMIC DNA]</scope>
    <source>
        <strain evidence="2 3">DSM 17994</strain>
    </source>
</reference>
<dbReference type="InterPro" id="IPR043519">
    <property type="entry name" value="NT_sf"/>
</dbReference>
<name>A0A117ITY4_9EURY</name>
<dbReference type="STRING" id="227598.APY94_00245"/>
<feature type="domain" description="Polymerase beta nucleotidyltransferase" evidence="1">
    <location>
        <begin position="25"/>
        <end position="93"/>
    </location>
</feature>
<accession>A0A117ITY4</accession>
<dbReference type="EMBL" id="LLYW01000001">
    <property type="protein sequence ID" value="KUH34839.1"/>
    <property type="molecule type" value="Genomic_DNA"/>
</dbReference>
<proteinExistence type="predicted"/>
<dbReference type="OrthoDB" id="91847at2157"/>
<keyword evidence="2" id="KW-0808">Transferase</keyword>
<dbReference type="RefSeq" id="WP_058937739.1">
    <property type="nucleotide sequence ID" value="NZ_LLYW01000001.1"/>
</dbReference>
<evidence type="ECO:0000313" key="3">
    <source>
        <dbReference type="Proteomes" id="UP000053462"/>
    </source>
</evidence>
<organism evidence="2 3">
    <name type="scientific">Thermococcus celericrescens</name>
    <dbReference type="NCBI Taxonomy" id="227598"/>
    <lineage>
        <taxon>Archaea</taxon>
        <taxon>Methanobacteriati</taxon>
        <taxon>Methanobacteriota</taxon>
        <taxon>Thermococci</taxon>
        <taxon>Thermococcales</taxon>
        <taxon>Thermococcaceae</taxon>
        <taxon>Thermococcus</taxon>
    </lineage>
</organism>